<sequence>MLPQVANHIFHHTTRAVAAAPAVRNVLGTSAPSPSWAGASSSYGAGAGAGGHAGAGGSKYHAGSRFYSGYTGPGRAVTQANTSTANGTEFDDEEMRPSLPSTRHKFRTRSQSFSLGSGAHGKKARAQSLGVLKAVQAHYRSRHAFAGPIRPLLPSSEEIERPATPRLVRRNSTASTVSVPPSPGLPPEVQSRAPSPLSLADPAAPQTVFPPIVRAAIDRLRAEDTKSVVSEWNLAIKALWDTRVPKDPVSEIVSVYHDMLARNLRPDMTTYACLLDVLLQRSFAVNVSVRNIHESIERRSLIKDRVAQSGQRDYMDHQTLAALQGETNYESALTIFRTVDRVSGWAFEPSLYTSLFQACAEQRDIEAALQVFAHMEHRHMQPQPADYAWLIRAYTDVGDFEGARVVFEEMERVRSAAPASSWSRESPRHVMHAWNEMIRAHILASNAPAGLALLERMMDSPRGVSFGRQDIPSPSAMTYDYIIDAFCGSGDYRTAVAWYSRLQKEGEPVASRHQPVPLLPKPRVASAEKIIIGLGKQGRVDEINEFGKHVNHTWFSAIALYLANIRHLLSLPSGANVVERLDALHAELNPVKMFPAALDFSSPADAFAPAIALYARSGQHERATDLLTGLLDYQYETRRLVQPRHEFWPTAMPAVSAVLFDSNGGWMEPPFLVFVALLRTRPARALGLPDDVMNMMVHAFDRELTNGTDLDFLGMDDWQALAHAVWSTRAKGERATRTIAAVLKGMAQGGPEPSSQALPLVQLLADLQGVAGTSELLRSLGPAYEALLFSPSGTATPELSTSDSILSTQECPSTADTSVSSATAAIDSRLSTMVSQLIRQSGGSSRKALDDAWRIFLSHTRKGVYPEPATMGLLIQNLGRAHRLDQMYEAYDAAQVALGTIDNSARRLRAWGTIEENMIVGLAHAGDGQRADVHRRRMLEHGLTPNADAYAALIQAVRDTTDDTTVAMTYFDEATARGVHPNLFLFNTAISKLAKARKAELALQLFNQMQALNIRRTPVTYGAVIGACCRVGDIATAETLFEEMLATQNRKKLRVPPFNTMMQFFVQTKPNRERVMQYYTTLLREGIMPAAHTYKLVLDAYGSIEPVDFASMERTFQTLCDDPNVAVEGVHWASLINAYGCVGKDLDKAVATFESITAHPTTPKTGAPASAVIYEALINVFVTHRRVDLIQPYLKQLHASGVHMTAYIANLLIRGHASTGDIAAARAVFEAMHDPPAGVAASNNHAPHDSLSAVANVSPDAPVYREPSTWEAMVRAELGQGNRDEALTLLERLAARHYPESIYKRIGGIMLDDSVSPWPAASTVIEPIT</sequence>
<evidence type="ECO:0000313" key="2">
    <source>
        <dbReference type="Proteomes" id="UP000814128"/>
    </source>
</evidence>
<reference evidence="1" key="1">
    <citation type="submission" date="2021-02" db="EMBL/GenBank/DDBJ databases">
        <authorList>
            <consortium name="DOE Joint Genome Institute"/>
            <person name="Ahrendt S."/>
            <person name="Looney B.P."/>
            <person name="Miyauchi S."/>
            <person name="Morin E."/>
            <person name="Drula E."/>
            <person name="Courty P.E."/>
            <person name="Chicoki N."/>
            <person name="Fauchery L."/>
            <person name="Kohler A."/>
            <person name="Kuo A."/>
            <person name="Labutti K."/>
            <person name="Pangilinan J."/>
            <person name="Lipzen A."/>
            <person name="Riley R."/>
            <person name="Andreopoulos W."/>
            <person name="He G."/>
            <person name="Johnson J."/>
            <person name="Barry K.W."/>
            <person name="Grigoriev I.V."/>
            <person name="Nagy L."/>
            <person name="Hibbett D."/>
            <person name="Henrissat B."/>
            <person name="Matheny P.B."/>
            <person name="Labbe J."/>
            <person name="Martin F."/>
        </authorList>
    </citation>
    <scope>NUCLEOTIDE SEQUENCE</scope>
    <source>
        <strain evidence="1">EC-137</strain>
    </source>
</reference>
<evidence type="ECO:0000313" key="1">
    <source>
        <dbReference type="EMBL" id="KAI0029687.1"/>
    </source>
</evidence>
<protein>
    <submittedName>
        <fullName evidence="1">Uncharacterized protein</fullName>
    </submittedName>
</protein>
<name>A0ACB8QDG9_9AGAM</name>
<accession>A0ACB8QDG9</accession>
<reference evidence="1" key="2">
    <citation type="journal article" date="2022" name="New Phytol.">
        <title>Evolutionary transition to the ectomycorrhizal habit in the genomes of a hyperdiverse lineage of mushroom-forming fungi.</title>
        <authorList>
            <person name="Looney B."/>
            <person name="Miyauchi S."/>
            <person name="Morin E."/>
            <person name="Drula E."/>
            <person name="Courty P.E."/>
            <person name="Kohler A."/>
            <person name="Kuo A."/>
            <person name="LaButti K."/>
            <person name="Pangilinan J."/>
            <person name="Lipzen A."/>
            <person name="Riley R."/>
            <person name="Andreopoulos W."/>
            <person name="He G."/>
            <person name="Johnson J."/>
            <person name="Nolan M."/>
            <person name="Tritt A."/>
            <person name="Barry K.W."/>
            <person name="Grigoriev I.V."/>
            <person name="Nagy L.G."/>
            <person name="Hibbett D."/>
            <person name="Henrissat B."/>
            <person name="Matheny P.B."/>
            <person name="Labbe J."/>
            <person name="Martin F.M."/>
        </authorList>
    </citation>
    <scope>NUCLEOTIDE SEQUENCE</scope>
    <source>
        <strain evidence="1">EC-137</strain>
    </source>
</reference>
<keyword evidence="2" id="KW-1185">Reference proteome</keyword>
<gene>
    <name evidence="1" type="ORF">K488DRAFT_88504</name>
</gene>
<proteinExistence type="predicted"/>
<organism evidence="1 2">
    <name type="scientific">Vararia minispora EC-137</name>
    <dbReference type="NCBI Taxonomy" id="1314806"/>
    <lineage>
        <taxon>Eukaryota</taxon>
        <taxon>Fungi</taxon>
        <taxon>Dikarya</taxon>
        <taxon>Basidiomycota</taxon>
        <taxon>Agaricomycotina</taxon>
        <taxon>Agaricomycetes</taxon>
        <taxon>Russulales</taxon>
        <taxon>Lachnocladiaceae</taxon>
        <taxon>Vararia</taxon>
    </lineage>
</organism>
<dbReference type="EMBL" id="MU273662">
    <property type="protein sequence ID" value="KAI0029687.1"/>
    <property type="molecule type" value="Genomic_DNA"/>
</dbReference>
<comment type="caution">
    <text evidence="1">The sequence shown here is derived from an EMBL/GenBank/DDBJ whole genome shotgun (WGS) entry which is preliminary data.</text>
</comment>
<dbReference type="Proteomes" id="UP000814128">
    <property type="component" value="Unassembled WGS sequence"/>
</dbReference>